<name>A0A518ATH1_9BACT</name>
<dbReference type="CDD" id="cd06257">
    <property type="entry name" value="DnaJ"/>
    <property type="match status" value="1"/>
</dbReference>
<dbReference type="RefSeq" id="WP_145249545.1">
    <property type="nucleotide sequence ID" value="NZ_CP036278.1"/>
</dbReference>
<reference evidence="3 4" key="1">
    <citation type="submission" date="2019-02" db="EMBL/GenBank/DDBJ databases">
        <title>Deep-cultivation of Planctomycetes and their phenomic and genomic characterization uncovers novel biology.</title>
        <authorList>
            <person name="Wiegand S."/>
            <person name="Jogler M."/>
            <person name="Boedeker C."/>
            <person name="Pinto D."/>
            <person name="Vollmers J."/>
            <person name="Rivas-Marin E."/>
            <person name="Kohn T."/>
            <person name="Peeters S.H."/>
            <person name="Heuer A."/>
            <person name="Rast P."/>
            <person name="Oberbeckmann S."/>
            <person name="Bunk B."/>
            <person name="Jeske O."/>
            <person name="Meyerdierks A."/>
            <person name="Storesund J.E."/>
            <person name="Kallscheuer N."/>
            <person name="Luecker S."/>
            <person name="Lage O.M."/>
            <person name="Pohl T."/>
            <person name="Merkel B.J."/>
            <person name="Hornburger P."/>
            <person name="Mueller R.-W."/>
            <person name="Bruemmer F."/>
            <person name="Labrenz M."/>
            <person name="Spormann A.M."/>
            <person name="Op den Camp H."/>
            <person name="Overmann J."/>
            <person name="Amann R."/>
            <person name="Jetten M.S.M."/>
            <person name="Mascher T."/>
            <person name="Medema M.H."/>
            <person name="Devos D.P."/>
            <person name="Kaster A.-K."/>
            <person name="Ovreas L."/>
            <person name="Rohde M."/>
            <person name="Galperin M.Y."/>
            <person name="Jogler C."/>
        </authorList>
    </citation>
    <scope>NUCLEOTIDE SEQUENCE [LARGE SCALE GENOMIC DNA]</scope>
    <source>
        <strain evidence="3 4">Pan181</strain>
    </source>
</reference>
<dbReference type="InterPro" id="IPR036869">
    <property type="entry name" value="J_dom_sf"/>
</dbReference>
<evidence type="ECO:0000313" key="4">
    <source>
        <dbReference type="Proteomes" id="UP000315750"/>
    </source>
</evidence>
<dbReference type="KEGG" id="amuc:Pan181_42590"/>
<dbReference type="Proteomes" id="UP000315750">
    <property type="component" value="Chromosome"/>
</dbReference>
<dbReference type="InterPro" id="IPR001623">
    <property type="entry name" value="DnaJ_domain"/>
</dbReference>
<feature type="region of interest" description="Disordered" evidence="1">
    <location>
        <begin position="70"/>
        <end position="114"/>
    </location>
</feature>
<dbReference type="OrthoDB" id="231919at2"/>
<protein>
    <recommendedName>
        <fullName evidence="2">J domain-containing protein</fullName>
    </recommendedName>
</protein>
<evidence type="ECO:0000259" key="2">
    <source>
        <dbReference type="PROSITE" id="PS50076"/>
    </source>
</evidence>
<gene>
    <name evidence="3" type="ORF">Pan181_42590</name>
</gene>
<evidence type="ECO:0000313" key="3">
    <source>
        <dbReference type="EMBL" id="QDU58033.1"/>
    </source>
</evidence>
<feature type="compositionally biased region" description="Polar residues" evidence="1">
    <location>
        <begin position="93"/>
        <end position="105"/>
    </location>
</feature>
<keyword evidence="4" id="KW-1185">Reference proteome</keyword>
<proteinExistence type="predicted"/>
<sequence>MAAPPDAPQWDLLPHDPIGFFELEEGFGRKDLKRAYNRLLRVYKPEKFPQEFQKIRSAYEELDEQLRYHGGATKRQRSAVPQDWQTDAEPATNRESAAGSGQTVGQPAPKTKRLVDRVADESPAKLFAELKERADKSPYEYYALALLSDLVE</sequence>
<feature type="domain" description="J" evidence="2">
    <location>
        <begin position="16"/>
        <end position="67"/>
    </location>
</feature>
<organism evidence="3 4">
    <name type="scientific">Aeoliella mucimassa</name>
    <dbReference type="NCBI Taxonomy" id="2527972"/>
    <lineage>
        <taxon>Bacteria</taxon>
        <taxon>Pseudomonadati</taxon>
        <taxon>Planctomycetota</taxon>
        <taxon>Planctomycetia</taxon>
        <taxon>Pirellulales</taxon>
        <taxon>Lacipirellulaceae</taxon>
        <taxon>Aeoliella</taxon>
    </lineage>
</organism>
<dbReference type="SUPFAM" id="SSF46565">
    <property type="entry name" value="Chaperone J-domain"/>
    <property type="match status" value="1"/>
</dbReference>
<accession>A0A518ATH1</accession>
<dbReference type="AlphaFoldDB" id="A0A518ATH1"/>
<dbReference type="Gene3D" id="1.10.287.110">
    <property type="entry name" value="DnaJ domain"/>
    <property type="match status" value="1"/>
</dbReference>
<evidence type="ECO:0000256" key="1">
    <source>
        <dbReference type="SAM" id="MobiDB-lite"/>
    </source>
</evidence>
<dbReference type="EMBL" id="CP036278">
    <property type="protein sequence ID" value="QDU58033.1"/>
    <property type="molecule type" value="Genomic_DNA"/>
</dbReference>
<dbReference type="PROSITE" id="PS50076">
    <property type="entry name" value="DNAJ_2"/>
    <property type="match status" value="1"/>
</dbReference>